<gene>
    <name evidence="1" type="ORF">S12H4_48800</name>
</gene>
<comment type="caution">
    <text evidence="1">The sequence shown here is derived from an EMBL/GenBank/DDBJ whole genome shotgun (WGS) entry which is preliminary data.</text>
</comment>
<feature type="non-terminal residue" evidence="1">
    <location>
        <position position="1"/>
    </location>
</feature>
<dbReference type="AlphaFoldDB" id="X1TNY7"/>
<organism evidence="1">
    <name type="scientific">marine sediment metagenome</name>
    <dbReference type="NCBI Taxonomy" id="412755"/>
    <lineage>
        <taxon>unclassified sequences</taxon>
        <taxon>metagenomes</taxon>
        <taxon>ecological metagenomes</taxon>
    </lineage>
</organism>
<dbReference type="EMBL" id="BARW01030538">
    <property type="protein sequence ID" value="GAJ07023.1"/>
    <property type="molecule type" value="Genomic_DNA"/>
</dbReference>
<evidence type="ECO:0000313" key="1">
    <source>
        <dbReference type="EMBL" id="GAJ07023.1"/>
    </source>
</evidence>
<protein>
    <submittedName>
        <fullName evidence="1">Uncharacterized protein</fullName>
    </submittedName>
</protein>
<sequence length="70" mass="7774">LLSNNDAKTRYRIFLANVEQDIPTDRQTITPQEHKWDRSVLPGGSAVFVEVRSTDGTSIIVDGSLTSTVR</sequence>
<accession>X1TNY7</accession>
<proteinExistence type="predicted"/>
<name>X1TNY7_9ZZZZ</name>
<reference evidence="1" key="1">
    <citation type="journal article" date="2014" name="Front. Microbiol.">
        <title>High frequency of phylogenetically diverse reductive dehalogenase-homologous genes in deep subseafloor sedimentary metagenomes.</title>
        <authorList>
            <person name="Kawai M."/>
            <person name="Futagami T."/>
            <person name="Toyoda A."/>
            <person name="Takaki Y."/>
            <person name="Nishi S."/>
            <person name="Hori S."/>
            <person name="Arai W."/>
            <person name="Tsubouchi T."/>
            <person name="Morono Y."/>
            <person name="Uchiyama I."/>
            <person name="Ito T."/>
            <person name="Fujiyama A."/>
            <person name="Inagaki F."/>
            <person name="Takami H."/>
        </authorList>
    </citation>
    <scope>NUCLEOTIDE SEQUENCE</scope>
    <source>
        <strain evidence="1">Expedition CK06-06</strain>
    </source>
</reference>